<evidence type="ECO:0000313" key="3">
    <source>
        <dbReference type="Proteomes" id="UP001149821"/>
    </source>
</evidence>
<gene>
    <name evidence="2" type="ORF">LRP49_07025</name>
</gene>
<feature type="transmembrane region" description="Helical" evidence="1">
    <location>
        <begin position="264"/>
        <end position="286"/>
    </location>
</feature>
<dbReference type="Proteomes" id="UP001149821">
    <property type="component" value="Unassembled WGS sequence"/>
</dbReference>
<organism evidence="2 3">
    <name type="scientific">Enterovibrio qingdaonensis</name>
    <dbReference type="NCBI Taxonomy" id="2899818"/>
    <lineage>
        <taxon>Bacteria</taxon>
        <taxon>Pseudomonadati</taxon>
        <taxon>Pseudomonadota</taxon>
        <taxon>Gammaproteobacteria</taxon>
        <taxon>Vibrionales</taxon>
        <taxon>Vibrionaceae</taxon>
        <taxon>Enterovibrio</taxon>
    </lineage>
</organism>
<name>A0ABT5QIZ0_9GAMM</name>
<reference evidence="2" key="1">
    <citation type="submission" date="2021-12" db="EMBL/GenBank/DDBJ databases">
        <title>Enterovibrio ZSDZ35 sp. nov. and Enterovibrio ZSDZ42 sp. nov., isolated from coastal seawater in Qingdao.</title>
        <authorList>
            <person name="Zhang P."/>
        </authorList>
    </citation>
    <scope>NUCLEOTIDE SEQUENCE</scope>
    <source>
        <strain evidence="2">ZSDZ35</strain>
    </source>
</reference>
<sequence length="430" mass="48668">MKSGLEIQLRDAFDTFFNTIKTTHEKYFDTSVRLVSFDEWRYLEILMCSDAQADVGSEKWVALSNEDKDAPEKKHFYCEPTTSHVWAINAAGKGRRVRLDLSSGPEKMVILDQSAFIDNVIWDAQTGECCRGVLPVSKMVLDMGGEEQTFSICGVPDEENRLEIWVDNIEKLGQKATHYINDVRHQLEQACQPYKHNKAPVTEMSMLNDVPFLEYIAKHDDDDVCLQQFPFLSWMVFGKVRREIAAYRYTVQKTVKESVSVKRVMMFAVPSAVLLSILLLTVLNLLPHDGALASIGSLVFVPFDAFMSLKQFILQHYFSLWGNAKYAFFSLLVAVNVLYYGVNFCASKSKSKGMLFPTVAKLTYLCFVAVFLLDVLLLGVGAINQNVLASTLGIAMYILPFTVYASFTYLKKKAVTKYVEPLKSLTWLSI</sequence>
<dbReference type="EMBL" id="JAJUBB010000004">
    <property type="protein sequence ID" value="MDD1780953.1"/>
    <property type="molecule type" value="Genomic_DNA"/>
</dbReference>
<comment type="caution">
    <text evidence="2">The sequence shown here is derived from an EMBL/GenBank/DDBJ whole genome shotgun (WGS) entry which is preliminary data.</text>
</comment>
<keyword evidence="3" id="KW-1185">Reference proteome</keyword>
<evidence type="ECO:0000313" key="2">
    <source>
        <dbReference type="EMBL" id="MDD1780953.1"/>
    </source>
</evidence>
<evidence type="ECO:0000256" key="1">
    <source>
        <dbReference type="SAM" id="Phobius"/>
    </source>
</evidence>
<dbReference type="RefSeq" id="WP_274141217.1">
    <property type="nucleotide sequence ID" value="NZ_JAJUBB010000004.1"/>
</dbReference>
<keyword evidence="1" id="KW-0472">Membrane</keyword>
<feature type="transmembrane region" description="Helical" evidence="1">
    <location>
        <begin position="362"/>
        <end position="383"/>
    </location>
</feature>
<feature type="transmembrane region" description="Helical" evidence="1">
    <location>
        <begin position="324"/>
        <end position="342"/>
    </location>
</feature>
<protein>
    <submittedName>
        <fullName evidence="2">Uncharacterized protein</fullName>
    </submittedName>
</protein>
<keyword evidence="1" id="KW-1133">Transmembrane helix</keyword>
<feature type="transmembrane region" description="Helical" evidence="1">
    <location>
        <begin position="389"/>
        <end position="410"/>
    </location>
</feature>
<proteinExistence type="predicted"/>
<keyword evidence="1" id="KW-0812">Transmembrane</keyword>
<accession>A0ABT5QIZ0</accession>
<feature type="transmembrane region" description="Helical" evidence="1">
    <location>
        <begin position="298"/>
        <end position="318"/>
    </location>
</feature>